<evidence type="ECO:0000313" key="2">
    <source>
        <dbReference type="EMBL" id="GJS78517.1"/>
    </source>
</evidence>
<sequence length="216" mass="24322">MSIRALLAKERILNLIQAWDEKQIKTWRLPELLPQLLNDSKTIEKEHIKQLSEYINCPNWNHPTIFFDDDDEDEESSIPLKDVIISGLPPCVIITPVLLTEEPVNSPSMGDEHLDTILATESDEVIKSSVEDLVPIPSEFEGIPDSMCDVPLCNNPTPLEAFKEHSETIIDFNDDSTSSDDDSPYGEDINYVDASPPDADRQLRGGGDCYPGRWRD</sequence>
<reference evidence="2" key="2">
    <citation type="submission" date="2022-01" db="EMBL/GenBank/DDBJ databases">
        <authorList>
            <person name="Yamashiro T."/>
            <person name="Shiraishi A."/>
            <person name="Satake H."/>
            <person name="Nakayama K."/>
        </authorList>
    </citation>
    <scope>NUCLEOTIDE SEQUENCE</scope>
</reference>
<organism evidence="2 3">
    <name type="scientific">Tanacetum coccineum</name>
    <dbReference type="NCBI Taxonomy" id="301880"/>
    <lineage>
        <taxon>Eukaryota</taxon>
        <taxon>Viridiplantae</taxon>
        <taxon>Streptophyta</taxon>
        <taxon>Embryophyta</taxon>
        <taxon>Tracheophyta</taxon>
        <taxon>Spermatophyta</taxon>
        <taxon>Magnoliopsida</taxon>
        <taxon>eudicotyledons</taxon>
        <taxon>Gunneridae</taxon>
        <taxon>Pentapetalae</taxon>
        <taxon>asterids</taxon>
        <taxon>campanulids</taxon>
        <taxon>Asterales</taxon>
        <taxon>Asteraceae</taxon>
        <taxon>Asteroideae</taxon>
        <taxon>Anthemideae</taxon>
        <taxon>Anthemidinae</taxon>
        <taxon>Tanacetum</taxon>
    </lineage>
</organism>
<dbReference type="Proteomes" id="UP001151760">
    <property type="component" value="Unassembled WGS sequence"/>
</dbReference>
<keyword evidence="3" id="KW-1185">Reference proteome</keyword>
<reference evidence="2" key="1">
    <citation type="journal article" date="2022" name="Int. J. Mol. Sci.">
        <title>Draft Genome of Tanacetum Coccineum: Genomic Comparison of Closely Related Tanacetum-Family Plants.</title>
        <authorList>
            <person name="Yamashiro T."/>
            <person name="Shiraishi A."/>
            <person name="Nakayama K."/>
            <person name="Satake H."/>
        </authorList>
    </citation>
    <scope>NUCLEOTIDE SEQUENCE</scope>
</reference>
<comment type="caution">
    <text evidence="2">The sequence shown here is derived from an EMBL/GenBank/DDBJ whole genome shotgun (WGS) entry which is preliminary data.</text>
</comment>
<proteinExistence type="predicted"/>
<accession>A0ABQ4YNN1</accession>
<name>A0ABQ4YNN1_9ASTR</name>
<evidence type="ECO:0000313" key="3">
    <source>
        <dbReference type="Proteomes" id="UP001151760"/>
    </source>
</evidence>
<dbReference type="EMBL" id="BQNB010010529">
    <property type="protein sequence ID" value="GJS78517.1"/>
    <property type="molecule type" value="Genomic_DNA"/>
</dbReference>
<feature type="region of interest" description="Disordered" evidence="1">
    <location>
        <begin position="171"/>
        <end position="216"/>
    </location>
</feature>
<gene>
    <name evidence="2" type="ORF">Tco_0728398</name>
</gene>
<protein>
    <submittedName>
        <fullName evidence="2">Uncharacterized protein</fullName>
    </submittedName>
</protein>
<evidence type="ECO:0000256" key="1">
    <source>
        <dbReference type="SAM" id="MobiDB-lite"/>
    </source>
</evidence>
<feature type="compositionally biased region" description="Acidic residues" evidence="1">
    <location>
        <begin position="172"/>
        <end position="185"/>
    </location>
</feature>